<dbReference type="Gene3D" id="2.70.98.10">
    <property type="match status" value="1"/>
</dbReference>
<dbReference type="SUPFAM" id="SSF49785">
    <property type="entry name" value="Galactose-binding domain-like"/>
    <property type="match status" value="1"/>
</dbReference>
<dbReference type="Pfam" id="PF16990">
    <property type="entry name" value="CBM_35"/>
    <property type="match status" value="1"/>
</dbReference>
<dbReference type="InterPro" id="IPR029486">
    <property type="entry name" value="GH97_N"/>
</dbReference>
<reference evidence="5" key="2">
    <citation type="journal article" date="2021" name="PeerJ">
        <title>Extensive microbial diversity within the chicken gut microbiome revealed by metagenomics and culture.</title>
        <authorList>
            <person name="Gilroy R."/>
            <person name="Ravi A."/>
            <person name="Getino M."/>
            <person name="Pursley I."/>
            <person name="Horton D.L."/>
            <person name="Alikhan N.F."/>
            <person name="Baker D."/>
            <person name="Gharbi K."/>
            <person name="Hall N."/>
            <person name="Watson M."/>
            <person name="Adriaenssens E.M."/>
            <person name="Foster-Nyarko E."/>
            <person name="Jarju S."/>
            <person name="Secka A."/>
            <person name="Antonio M."/>
            <person name="Oren A."/>
            <person name="Chaudhuri R.R."/>
            <person name="La Ragione R."/>
            <person name="Hildebrand F."/>
            <person name="Pallen M.J."/>
        </authorList>
    </citation>
    <scope>NUCLEOTIDE SEQUENCE</scope>
    <source>
        <strain evidence="5">CHK157-1446</strain>
    </source>
</reference>
<dbReference type="Pfam" id="PF10566">
    <property type="entry name" value="Glyco_hydro_97"/>
    <property type="match status" value="1"/>
</dbReference>
<keyword evidence="1 5" id="KW-0378">Hydrolase</keyword>
<name>A0A9D1JH50_9FIRM</name>
<dbReference type="InterPro" id="IPR008979">
    <property type="entry name" value="Galactose-bd-like_sf"/>
</dbReference>
<dbReference type="Pfam" id="PF14509">
    <property type="entry name" value="GH97_C"/>
    <property type="match status" value="1"/>
</dbReference>
<evidence type="ECO:0000313" key="6">
    <source>
        <dbReference type="Proteomes" id="UP000823982"/>
    </source>
</evidence>
<dbReference type="Proteomes" id="UP000823982">
    <property type="component" value="Unassembled WGS sequence"/>
</dbReference>
<dbReference type="PROSITE" id="PS51257">
    <property type="entry name" value="PROKAR_LIPOPROTEIN"/>
    <property type="match status" value="1"/>
</dbReference>
<dbReference type="GO" id="GO:0016798">
    <property type="term" value="F:hydrolase activity, acting on glycosyl bonds"/>
    <property type="evidence" value="ECO:0007669"/>
    <property type="project" value="UniProtKB-KW"/>
</dbReference>
<dbReference type="InterPro" id="IPR019563">
    <property type="entry name" value="GH97_catalytic"/>
</dbReference>
<comment type="caution">
    <text evidence="5">The sequence shown here is derived from an EMBL/GenBank/DDBJ whole genome shotgun (WGS) entry which is preliminary data.</text>
</comment>
<dbReference type="PANTHER" id="PTHR35803:SF2">
    <property type="entry name" value="RETAINING ALPHA-GALACTOSIDASE"/>
    <property type="match status" value="1"/>
</dbReference>
<dbReference type="Gene3D" id="2.60.120.260">
    <property type="entry name" value="Galactose-binding domain-like"/>
    <property type="match status" value="1"/>
</dbReference>
<accession>A0A9D1JH50</accession>
<gene>
    <name evidence="5" type="ORF">IAD01_00990</name>
</gene>
<evidence type="ECO:0000313" key="5">
    <source>
        <dbReference type="EMBL" id="HIS23971.1"/>
    </source>
</evidence>
<dbReference type="InterPro" id="IPR052720">
    <property type="entry name" value="Glycosyl_hydrolase_97"/>
</dbReference>
<dbReference type="PROSITE" id="PS51175">
    <property type="entry name" value="CBM6"/>
    <property type="match status" value="1"/>
</dbReference>
<dbReference type="InterPro" id="IPR013785">
    <property type="entry name" value="Aldolase_TIM"/>
</dbReference>
<dbReference type="InterPro" id="IPR029483">
    <property type="entry name" value="GH97_C"/>
</dbReference>
<keyword evidence="3" id="KW-0732">Signal</keyword>
<feature type="domain" description="CBM6" evidence="4">
    <location>
        <begin position="693"/>
        <end position="814"/>
    </location>
</feature>
<dbReference type="CDD" id="cd04081">
    <property type="entry name" value="CBM35_galactosidase-like"/>
    <property type="match status" value="1"/>
</dbReference>
<evidence type="ECO:0000256" key="3">
    <source>
        <dbReference type="SAM" id="SignalP"/>
    </source>
</evidence>
<dbReference type="Pfam" id="PF14508">
    <property type="entry name" value="GH97_N"/>
    <property type="match status" value="1"/>
</dbReference>
<dbReference type="InterPro" id="IPR014718">
    <property type="entry name" value="GH-type_carb-bd"/>
</dbReference>
<dbReference type="InterPro" id="IPR017853">
    <property type="entry name" value="GH"/>
</dbReference>
<dbReference type="EMBL" id="DVIR01000008">
    <property type="protein sequence ID" value="HIS23971.1"/>
    <property type="molecule type" value="Genomic_DNA"/>
</dbReference>
<sequence>MKLFKRITAFALALVMGAGVLAGCGDTEEEEPNEPQEPKVEITVARASSSKNKYGDVKLYELEELETSSPDGNIVARFWQNESGGLFYTVESDGEEVIEPSRLGITLTSCDFSTGIDTITSYDRADEIDDEYETALTISLEDVSCRDHCMERQVYLTKGDASLTLLVRVYDDGFAYRYADVNSGDGKESVFVMSEVSEINLPEGTTTFAGGYSATYEFDYIERTYDELVNHSGTFNTPVTAYTGDKWMLFSESDVYANEINYVKSVLDTSSGSAALKWQFGFDRDPANEVTDDLASPGHIRITEVRTSNGFTTPWRVAIIADNVTELAASDVIDSLCPPMDEELFESTDWIQPGKVSWSWWSGGDQANYDVQVDHVDFSAENGWEYCCLDAGWPAFEDRIAELCDYAADKGVGIILWVNYLHLKTPEEIEELFSQWHEWGVVGVKTDYFESDDIDVLEVMKNCAEIGAKYELMIYYHGCINPCGETRTYPNIMSSEAVLGEEFRKWSTSPTPENCLMYPFTRNIVGSMDYTPSCIAITKTGESAGFSIAKSIVYESALQHFASSAYAFPYFLGLPLISRMPTAWDESVMIDGYPGDYVTYMRRSGEDYYIGAMTLEARTETVSLDFLPDGEFTAYIYYDDENRELALMEQTVTNADELTLDMPDIGGAAVLITQGDYDTSVEEAPNAKLEGYTYYECEDGTLSGAASVSDGMMCSGGKKVGYVGNGSFNSVTHTVTVDEAGEYELLVYYCTGEERGINIVVNDTDRYEMTGLSGAGFDMPDAASITISLNAGENTIKLTRNSGYAPDLDMIAVSDEPV</sequence>
<evidence type="ECO:0000256" key="2">
    <source>
        <dbReference type="ARBA" id="ARBA00023295"/>
    </source>
</evidence>
<organism evidence="5 6">
    <name type="scientific">Candidatus Faeciplasma gallinarum</name>
    <dbReference type="NCBI Taxonomy" id="2840799"/>
    <lineage>
        <taxon>Bacteria</taxon>
        <taxon>Bacillati</taxon>
        <taxon>Bacillota</taxon>
        <taxon>Clostridia</taxon>
        <taxon>Eubacteriales</taxon>
        <taxon>Oscillospiraceae</taxon>
        <taxon>Oscillospiraceae incertae sedis</taxon>
        <taxon>Candidatus Faeciplasma</taxon>
    </lineage>
</organism>
<dbReference type="SUPFAM" id="SSF51445">
    <property type="entry name" value="(Trans)glycosidases"/>
    <property type="match status" value="1"/>
</dbReference>
<evidence type="ECO:0000256" key="1">
    <source>
        <dbReference type="ARBA" id="ARBA00022801"/>
    </source>
</evidence>
<reference evidence="5" key="1">
    <citation type="submission" date="2020-10" db="EMBL/GenBank/DDBJ databases">
        <authorList>
            <person name="Gilroy R."/>
        </authorList>
    </citation>
    <scope>NUCLEOTIDE SEQUENCE</scope>
    <source>
        <strain evidence="5">CHK157-1446</strain>
    </source>
</reference>
<feature type="chain" id="PRO_5039248591" evidence="3">
    <location>
        <begin position="23"/>
        <end position="818"/>
    </location>
</feature>
<dbReference type="InterPro" id="IPR013780">
    <property type="entry name" value="Glyco_hydro_b"/>
</dbReference>
<protein>
    <submittedName>
        <fullName evidence="5">Glycoside hydrolase family 97 catalytic domain-containing protein</fullName>
    </submittedName>
</protein>
<dbReference type="Gene3D" id="2.60.40.1180">
    <property type="entry name" value="Golgi alpha-mannosidase II"/>
    <property type="match status" value="1"/>
</dbReference>
<proteinExistence type="predicted"/>
<dbReference type="InterPro" id="IPR005084">
    <property type="entry name" value="CBM6"/>
</dbReference>
<keyword evidence="2" id="KW-0326">Glycosidase</keyword>
<dbReference type="Gene3D" id="3.20.20.70">
    <property type="entry name" value="Aldolase class I"/>
    <property type="match status" value="1"/>
</dbReference>
<dbReference type="PANTHER" id="PTHR35803">
    <property type="entry name" value="GLUCAN 1,4-ALPHA-GLUCOSIDASE SUSB-RELATED"/>
    <property type="match status" value="1"/>
</dbReference>
<dbReference type="GO" id="GO:0030246">
    <property type="term" value="F:carbohydrate binding"/>
    <property type="evidence" value="ECO:0007669"/>
    <property type="project" value="InterPro"/>
</dbReference>
<feature type="signal peptide" evidence="3">
    <location>
        <begin position="1"/>
        <end position="22"/>
    </location>
</feature>
<dbReference type="AlphaFoldDB" id="A0A9D1JH50"/>
<evidence type="ECO:0000259" key="4">
    <source>
        <dbReference type="PROSITE" id="PS51175"/>
    </source>
</evidence>